<evidence type="ECO:0000256" key="1">
    <source>
        <dbReference type="ARBA" id="ARBA00011975"/>
    </source>
</evidence>
<evidence type="ECO:0000256" key="2">
    <source>
        <dbReference type="ARBA" id="ARBA00022603"/>
    </source>
</evidence>
<dbReference type="InterPro" id="IPR050390">
    <property type="entry name" value="C5-Methyltransferase"/>
</dbReference>
<gene>
    <name evidence="7" type="ORF">Z042_23095</name>
</gene>
<dbReference type="eggNOG" id="COG0270">
    <property type="taxonomic scope" value="Bacteria"/>
</dbReference>
<proteinExistence type="predicted"/>
<dbReference type="RefSeq" id="WP_024910284.1">
    <property type="nucleotide sequence ID" value="NZ_CP007044.2"/>
</dbReference>
<dbReference type="InterPro" id="IPR029063">
    <property type="entry name" value="SAM-dependent_MTases_sf"/>
</dbReference>
<dbReference type="GO" id="GO:0009307">
    <property type="term" value="P:DNA restriction-modification system"/>
    <property type="evidence" value="ECO:0007669"/>
    <property type="project" value="UniProtKB-KW"/>
</dbReference>
<evidence type="ECO:0000313" key="8">
    <source>
        <dbReference type="Proteomes" id="UP000019030"/>
    </source>
</evidence>
<dbReference type="Pfam" id="PF00145">
    <property type="entry name" value="DNA_methylase"/>
    <property type="match status" value="1"/>
</dbReference>
<evidence type="ECO:0000256" key="6">
    <source>
        <dbReference type="ARBA" id="ARBA00047422"/>
    </source>
</evidence>
<keyword evidence="4" id="KW-0949">S-adenosyl-L-methionine</keyword>
<sequence length="660" mass="71600">MKREIIVDNFAGGGGASTGIEMAIGRSVDIAINHDEHAIAMHETNHPDTLHYCESVFDIDPEVATAGQPVGLAWFSPDCRHFSKAKGSKPVKKEIRGLAWIVICWALKVRPRVMMLENVEEFKTWGPLIADAEGNERPCPARSGETFAAFVGMLTSGVEVDHPALVECCEVLGIGAGSDEQRRLIAGLGYDLDYRELRACDYGAPTIRKRFFMVMRCDQQAIVWPEQTHGDPKSLDVQSGHRKPWRTAAECIDWSIPCPSIFERKRPLAENTMKRIARGIERFVINSPTPFIVKCNHTSTKTTYDCFRGQPLDEPLQTITKTHGYALVSPHITKFRTGATGQECDEPISTITAGSSERPGGNGHALGMVEATLAPFIAGAGGPKYSAKPRSAEQPMHTLCITNHACLVAPVIARIGQTGFGGDRMAYEAGKPLTTVTTKAEHLVVAPVIARQFGNSVGHAVGEPNGTITAGGGGKSQLVSAFLAKHFGGNYTGPGADLAEPAHTVTTVDHHALVTSNLIKMRGTNTGQEVTDPLQTVTAGGNHFGEVRAFLLKYYGTNIGHPADDPLQTVTTKHRFGLVTVEGIDYQIVDIGMRMLQPHELYAAQGFPSWYVIDQNYRGEKYAKDKQVARCGNAVPPPFAEALVRANLPEMCKAREEVAA</sequence>
<organism evidence="7 8">
    <name type="scientific">Chania multitudinisentens RB-25</name>
    <dbReference type="NCBI Taxonomy" id="1441930"/>
    <lineage>
        <taxon>Bacteria</taxon>
        <taxon>Pseudomonadati</taxon>
        <taxon>Pseudomonadota</taxon>
        <taxon>Gammaproteobacteria</taxon>
        <taxon>Enterobacterales</taxon>
        <taxon>Yersiniaceae</taxon>
        <taxon>Chania</taxon>
    </lineage>
</organism>
<dbReference type="PATRIC" id="fig|1441930.4.peg.4568"/>
<dbReference type="Gene3D" id="3.40.50.150">
    <property type="entry name" value="Vaccinia Virus protein VP39"/>
    <property type="match status" value="1"/>
</dbReference>
<keyword evidence="5" id="KW-0680">Restriction system</keyword>
<evidence type="ECO:0000256" key="5">
    <source>
        <dbReference type="ARBA" id="ARBA00022747"/>
    </source>
</evidence>
<accession>W0LJK1</accession>
<keyword evidence="3 7" id="KW-0808">Transferase</keyword>
<dbReference type="STRING" id="1441930.Z042_23095"/>
<keyword evidence="8" id="KW-1185">Reference proteome</keyword>
<dbReference type="HOGENOM" id="CLU_014695_0_0_6"/>
<dbReference type="KEGG" id="sfo:Z042_23095"/>
<dbReference type="Proteomes" id="UP000019030">
    <property type="component" value="Chromosome"/>
</dbReference>
<dbReference type="GO" id="GO:0032259">
    <property type="term" value="P:methylation"/>
    <property type="evidence" value="ECO:0007669"/>
    <property type="project" value="UniProtKB-KW"/>
</dbReference>
<dbReference type="EMBL" id="CP007044">
    <property type="protein sequence ID" value="AHG22175.1"/>
    <property type="molecule type" value="Genomic_DNA"/>
</dbReference>
<evidence type="ECO:0000313" key="7">
    <source>
        <dbReference type="EMBL" id="AHG22175.1"/>
    </source>
</evidence>
<dbReference type="OrthoDB" id="9813719at2"/>
<keyword evidence="2 7" id="KW-0489">Methyltransferase</keyword>
<dbReference type="AlphaFoldDB" id="W0LJK1"/>
<dbReference type="EC" id="2.1.1.37" evidence="1"/>
<protein>
    <recommendedName>
        <fullName evidence="1">DNA (cytosine-5-)-methyltransferase</fullName>
        <ecNumber evidence="1">2.1.1.37</ecNumber>
    </recommendedName>
</protein>
<dbReference type="GO" id="GO:0044027">
    <property type="term" value="P:negative regulation of gene expression via chromosomal CpG island methylation"/>
    <property type="evidence" value="ECO:0007669"/>
    <property type="project" value="TreeGrafter"/>
</dbReference>
<dbReference type="REBASE" id="77294">
    <property type="entry name" value="M.CmuRB25ORF23095P"/>
</dbReference>
<evidence type="ECO:0000256" key="3">
    <source>
        <dbReference type="ARBA" id="ARBA00022679"/>
    </source>
</evidence>
<dbReference type="Gene3D" id="3.90.120.10">
    <property type="entry name" value="DNA Methylase, subunit A, domain 2"/>
    <property type="match status" value="1"/>
</dbReference>
<dbReference type="InterPro" id="IPR001525">
    <property type="entry name" value="C5_MeTfrase"/>
</dbReference>
<comment type="catalytic activity">
    <reaction evidence="6">
        <text>a 2'-deoxycytidine in DNA + S-adenosyl-L-methionine = a 5-methyl-2'-deoxycytidine in DNA + S-adenosyl-L-homocysteine + H(+)</text>
        <dbReference type="Rhea" id="RHEA:13681"/>
        <dbReference type="Rhea" id="RHEA-COMP:11369"/>
        <dbReference type="Rhea" id="RHEA-COMP:11370"/>
        <dbReference type="ChEBI" id="CHEBI:15378"/>
        <dbReference type="ChEBI" id="CHEBI:57856"/>
        <dbReference type="ChEBI" id="CHEBI:59789"/>
        <dbReference type="ChEBI" id="CHEBI:85452"/>
        <dbReference type="ChEBI" id="CHEBI:85454"/>
        <dbReference type="EC" id="2.1.1.37"/>
    </reaction>
</comment>
<dbReference type="GO" id="GO:0003886">
    <property type="term" value="F:DNA (cytosine-5-)-methyltransferase activity"/>
    <property type="evidence" value="ECO:0007669"/>
    <property type="project" value="UniProtKB-EC"/>
</dbReference>
<reference evidence="7 8" key="2">
    <citation type="submission" date="2015-03" db="EMBL/GenBank/DDBJ databases">
        <authorList>
            <person name="Chan K.-G."/>
        </authorList>
    </citation>
    <scope>NUCLEOTIDE SEQUENCE [LARGE SCALE GENOMIC DNA]</scope>
    <source>
        <strain evidence="7 8">RB-25</strain>
    </source>
</reference>
<name>W0LJK1_9GAMM</name>
<dbReference type="SUPFAM" id="SSF53335">
    <property type="entry name" value="S-adenosyl-L-methionine-dependent methyltransferases"/>
    <property type="match status" value="1"/>
</dbReference>
<dbReference type="PANTHER" id="PTHR10629:SF52">
    <property type="entry name" value="DNA (CYTOSINE-5)-METHYLTRANSFERASE 1"/>
    <property type="match status" value="1"/>
</dbReference>
<dbReference type="PANTHER" id="PTHR10629">
    <property type="entry name" value="CYTOSINE-SPECIFIC METHYLTRANSFERASE"/>
    <property type="match status" value="1"/>
</dbReference>
<dbReference type="GO" id="GO:0003677">
    <property type="term" value="F:DNA binding"/>
    <property type="evidence" value="ECO:0007669"/>
    <property type="project" value="TreeGrafter"/>
</dbReference>
<reference evidence="7 8" key="1">
    <citation type="submission" date="2014-01" db="EMBL/GenBank/DDBJ databases">
        <title>Isolation of Serratia multitudinisentens RB-25 from Ex-Landfill site.</title>
        <authorList>
            <person name="Robson E.H.J."/>
        </authorList>
    </citation>
    <scope>NUCLEOTIDE SEQUENCE [LARGE SCALE GENOMIC DNA]</scope>
    <source>
        <strain evidence="7 8">RB-25</strain>
    </source>
</reference>
<evidence type="ECO:0000256" key="4">
    <source>
        <dbReference type="ARBA" id="ARBA00022691"/>
    </source>
</evidence>